<proteinExistence type="predicted"/>
<feature type="domain" description="FAD-binding" evidence="3">
    <location>
        <begin position="6"/>
        <end position="337"/>
    </location>
</feature>
<dbReference type="PANTHER" id="PTHR13789:SF309">
    <property type="entry name" value="PUTATIVE (AFU_ORTHOLOGUE AFUA_6G14510)-RELATED"/>
    <property type="match status" value="1"/>
</dbReference>
<keyword evidence="5" id="KW-1185">Reference proteome</keyword>
<evidence type="ECO:0000313" key="5">
    <source>
        <dbReference type="Proteomes" id="UP001209083"/>
    </source>
</evidence>
<dbReference type="EMBL" id="CP090958">
    <property type="protein sequence ID" value="WGW11686.1"/>
    <property type="molecule type" value="Genomic_DNA"/>
</dbReference>
<organism evidence="4 5">
    <name type="scientific">Saxibacter everestensis</name>
    <dbReference type="NCBI Taxonomy" id="2909229"/>
    <lineage>
        <taxon>Bacteria</taxon>
        <taxon>Bacillati</taxon>
        <taxon>Actinomycetota</taxon>
        <taxon>Actinomycetes</taxon>
        <taxon>Micrococcales</taxon>
        <taxon>Brevibacteriaceae</taxon>
        <taxon>Saxibacter</taxon>
    </lineage>
</organism>
<keyword evidence="2 4" id="KW-0503">Monooxygenase</keyword>
<name>A0ABY8QTD2_9MICO</name>
<dbReference type="Proteomes" id="UP001209083">
    <property type="component" value="Chromosome"/>
</dbReference>
<reference evidence="4 5" key="1">
    <citation type="submission" date="2023-05" db="EMBL/GenBank/DDBJ databases">
        <title>Lithophilousrod everest ZFBP1038 complete genpme.</title>
        <authorList>
            <person name="Tian M."/>
        </authorList>
    </citation>
    <scope>NUCLEOTIDE SEQUENCE [LARGE SCALE GENOMIC DNA]</scope>
    <source>
        <strain evidence="4 5">ZFBP1038</strain>
    </source>
</reference>
<evidence type="ECO:0000313" key="4">
    <source>
        <dbReference type="EMBL" id="WGW11686.1"/>
    </source>
</evidence>
<dbReference type="PRINTS" id="PR00420">
    <property type="entry name" value="RNGMNOXGNASE"/>
</dbReference>
<evidence type="ECO:0000259" key="3">
    <source>
        <dbReference type="Pfam" id="PF01494"/>
    </source>
</evidence>
<dbReference type="PANTHER" id="PTHR13789">
    <property type="entry name" value="MONOOXYGENASE"/>
    <property type="match status" value="1"/>
</dbReference>
<dbReference type="SUPFAM" id="SSF51905">
    <property type="entry name" value="FAD/NAD(P)-binding domain"/>
    <property type="match status" value="1"/>
</dbReference>
<dbReference type="GO" id="GO:0004497">
    <property type="term" value="F:monooxygenase activity"/>
    <property type="evidence" value="ECO:0007669"/>
    <property type="project" value="UniProtKB-KW"/>
</dbReference>
<protein>
    <submittedName>
        <fullName evidence="4">FAD-dependent monooxygenase</fullName>
    </submittedName>
</protein>
<evidence type="ECO:0000256" key="1">
    <source>
        <dbReference type="ARBA" id="ARBA00023002"/>
    </source>
</evidence>
<keyword evidence="1" id="KW-0560">Oxidoreductase</keyword>
<evidence type="ECO:0000256" key="2">
    <source>
        <dbReference type="ARBA" id="ARBA00023033"/>
    </source>
</evidence>
<dbReference type="Pfam" id="PF01494">
    <property type="entry name" value="FAD_binding_3"/>
    <property type="match status" value="1"/>
</dbReference>
<dbReference type="InterPro" id="IPR036188">
    <property type="entry name" value="FAD/NAD-bd_sf"/>
</dbReference>
<dbReference type="InterPro" id="IPR002938">
    <property type="entry name" value="FAD-bd"/>
</dbReference>
<dbReference type="InterPro" id="IPR050493">
    <property type="entry name" value="FAD-dep_Monooxygenase_BioMet"/>
</dbReference>
<sequence length="394" mass="43163">MGASRRVLVVGGGIGGMASAAAFGQRGMDVLLIEKRPEFTVPGVGLGQPANALRVLGELGVLPQVIAAGFQYDSMRYFDYNRELIVEHKFLLGGPGLPAVCALSRSDLHDILLDAALKVGVGIGLGTTAQQMEQEGNRVHVVFNNGSSDEFDLVVGFDGIRSTTRIFAFGEAFEPIHSGYGAWRLQAPRPPEVDAMEFYQGLGSKTGAMPLNDELMYLFHIRPEDPSEKLAREDYPRYLRERLNGYGDHIAEVRDALGPDSDIVYSPLEPAILPPPWYSGRIVLGGDAAHTFPPHLTEGAGMALEDGLVLADELSQDKPVEDMLDGYVQRRYARCAFVYTFSMQMLHSEQMVRTHQQLDEARRELKANGSARIAASDRILNLPVLPAKGALLWR</sequence>
<gene>
    <name evidence="4" type="ORF">LWF01_16570</name>
</gene>
<accession>A0ABY8QTD2</accession>
<dbReference type="Gene3D" id="3.50.50.60">
    <property type="entry name" value="FAD/NAD(P)-binding domain"/>
    <property type="match status" value="1"/>
</dbReference>
<dbReference type="RefSeq" id="WP_349638476.1">
    <property type="nucleotide sequence ID" value="NZ_CP090958.1"/>
</dbReference>